<comment type="caution">
    <text evidence="2">The sequence shown here is derived from an EMBL/GenBank/DDBJ whole genome shotgun (WGS) entry which is preliminary data.</text>
</comment>
<evidence type="ECO:0000256" key="1">
    <source>
        <dbReference type="SAM" id="Phobius"/>
    </source>
</evidence>
<accession>A0A9X3PKN1</accession>
<reference evidence="2" key="1">
    <citation type="submission" date="2022-12" db="EMBL/GenBank/DDBJ databases">
        <title>Gycomyces niveus sp.nov., a novel actinomycete isolated from soil in Shouguang.</title>
        <authorList>
            <person name="Yang X."/>
        </authorList>
    </citation>
    <scope>NUCLEOTIDE SEQUENCE</scope>
    <source>
        <strain evidence="2">DSM 44724</strain>
    </source>
</reference>
<keyword evidence="5" id="KW-1185">Reference proteome</keyword>
<keyword evidence="1" id="KW-0472">Membrane</keyword>
<gene>
    <name evidence="3" type="ORF">J2S69_000719</name>
    <name evidence="2" type="ORF">O2L01_10330</name>
</gene>
<dbReference type="Pfam" id="PF06182">
    <property type="entry name" value="ABC2_membrane_6"/>
    <property type="match status" value="1"/>
</dbReference>
<evidence type="ECO:0000313" key="2">
    <source>
        <dbReference type="EMBL" id="MDA1385383.1"/>
    </source>
</evidence>
<keyword evidence="1" id="KW-0812">Transmembrane</keyword>
<name>A0A9X3PKN1_9ACTN</name>
<protein>
    <submittedName>
        <fullName evidence="2">ABC-2 family transporter protein</fullName>
    </submittedName>
    <submittedName>
        <fullName evidence="3">ABC-2 type transport system permease protein</fullName>
    </submittedName>
</protein>
<evidence type="ECO:0000313" key="5">
    <source>
        <dbReference type="Proteomes" id="UP001183604"/>
    </source>
</evidence>
<dbReference type="RefSeq" id="WP_270121842.1">
    <property type="nucleotide sequence ID" value="NZ_BAAAOM010000002.1"/>
</dbReference>
<reference evidence="3 5" key="2">
    <citation type="submission" date="2023-07" db="EMBL/GenBank/DDBJ databases">
        <title>Sequencing the genomes of 1000 actinobacteria strains.</title>
        <authorList>
            <person name="Klenk H.-P."/>
        </authorList>
    </citation>
    <scope>NUCLEOTIDE SEQUENCE [LARGE SCALE GENOMIC DNA]</scope>
    <source>
        <strain evidence="3 5">DSM 44724</strain>
    </source>
</reference>
<dbReference type="EMBL" id="JAVDYD010000001">
    <property type="protein sequence ID" value="MDR7337000.1"/>
    <property type="molecule type" value="Genomic_DNA"/>
</dbReference>
<dbReference type="AlphaFoldDB" id="A0A9X3PKN1"/>
<dbReference type="PANTHER" id="PTHR36833:SF1">
    <property type="entry name" value="INTEGRAL MEMBRANE TRANSPORT PROTEIN"/>
    <property type="match status" value="1"/>
</dbReference>
<feature type="transmembrane region" description="Helical" evidence="1">
    <location>
        <begin position="30"/>
        <end position="52"/>
    </location>
</feature>
<dbReference type="EMBL" id="JAPZVQ010000004">
    <property type="protein sequence ID" value="MDA1385383.1"/>
    <property type="molecule type" value="Genomic_DNA"/>
</dbReference>
<sequence length="265" mass="28412">MAVRLRHTASTYVRLIWAQFRAITEYPADFWTMAVTGLILQAVQVGFIGVVFSNVTSLGGWGFHAMLMLMGFMVLADAVTEVGWDGIWTIGQRVITGDIDYRITRPAPVMLQVGASAIGMQAAANVTTGSIMIAVGWSGAGVAAAMIPAALLLFACAVVVQLTVITSLCCVAFWMKGPAVSFAFLGAQVQENATRFPLQIYPRAVRGILTWAVPFAFVNFIPVSILTGELPLWWLVFPPLMAAALIGVTTLVARTGLARYESAGH</sequence>
<dbReference type="Proteomes" id="UP001145799">
    <property type="component" value="Unassembled WGS sequence"/>
</dbReference>
<feature type="transmembrane region" description="Helical" evidence="1">
    <location>
        <begin position="58"/>
        <end position="76"/>
    </location>
</feature>
<feature type="transmembrane region" description="Helical" evidence="1">
    <location>
        <begin position="149"/>
        <end position="175"/>
    </location>
</feature>
<proteinExistence type="predicted"/>
<dbReference type="InterPro" id="IPR010390">
    <property type="entry name" value="ABC-2_transporter-like"/>
</dbReference>
<feature type="transmembrane region" description="Helical" evidence="1">
    <location>
        <begin position="232"/>
        <end position="253"/>
    </location>
</feature>
<keyword evidence="1" id="KW-1133">Transmembrane helix</keyword>
<evidence type="ECO:0000313" key="3">
    <source>
        <dbReference type="EMBL" id="MDR7337000.1"/>
    </source>
</evidence>
<feature type="transmembrane region" description="Helical" evidence="1">
    <location>
        <begin position="208"/>
        <end position="226"/>
    </location>
</feature>
<dbReference type="Proteomes" id="UP001183604">
    <property type="component" value="Unassembled WGS sequence"/>
</dbReference>
<organism evidence="2 4">
    <name type="scientific">Glycomyces lechevalierae</name>
    <dbReference type="NCBI Taxonomy" id="256034"/>
    <lineage>
        <taxon>Bacteria</taxon>
        <taxon>Bacillati</taxon>
        <taxon>Actinomycetota</taxon>
        <taxon>Actinomycetes</taxon>
        <taxon>Glycomycetales</taxon>
        <taxon>Glycomycetaceae</taxon>
        <taxon>Glycomyces</taxon>
    </lineage>
</organism>
<dbReference type="PANTHER" id="PTHR36833">
    <property type="entry name" value="SLR0610 PROTEIN-RELATED"/>
    <property type="match status" value="1"/>
</dbReference>
<evidence type="ECO:0000313" key="4">
    <source>
        <dbReference type="Proteomes" id="UP001145799"/>
    </source>
</evidence>